<dbReference type="Pfam" id="PF08308">
    <property type="entry name" value="PEGA"/>
    <property type="match status" value="3"/>
</dbReference>
<protein>
    <submittedName>
        <fullName evidence="2">PEGA domain-containing protein</fullName>
    </submittedName>
</protein>
<dbReference type="Proteomes" id="UP001141336">
    <property type="component" value="Unassembled WGS sequence"/>
</dbReference>
<feature type="domain" description="PEGA" evidence="1">
    <location>
        <begin position="194"/>
        <end position="260"/>
    </location>
</feature>
<name>A0ABT4IJ47_9EURY</name>
<dbReference type="PANTHER" id="PTHR36194:SF1">
    <property type="entry name" value="S-LAYER-LIKE PROTEIN"/>
    <property type="match status" value="1"/>
</dbReference>
<feature type="domain" description="PEGA" evidence="1">
    <location>
        <begin position="34"/>
        <end position="83"/>
    </location>
</feature>
<dbReference type="EMBL" id="JAPTGC010000001">
    <property type="protein sequence ID" value="MCZ0861771.1"/>
    <property type="molecule type" value="Genomic_DNA"/>
</dbReference>
<dbReference type="InterPro" id="IPR013229">
    <property type="entry name" value="PEGA"/>
</dbReference>
<reference evidence="2" key="1">
    <citation type="submission" date="2022-12" db="EMBL/GenBank/DDBJ databases">
        <title>Isolation and characterisation of novel Methanocorpusculum spp. from native Australian herbivores indicates the genus is ancestrally host-associated.</title>
        <authorList>
            <person name="Volmer J.G."/>
            <person name="Soo R.M."/>
            <person name="Evans P.N."/>
            <person name="Hoedt E.C."/>
            <person name="Astorga Alsina A.L."/>
            <person name="Woodcroft B.J."/>
            <person name="Tyson G.W."/>
            <person name="Hugenholtz P."/>
            <person name="Morrison M."/>
        </authorList>
    </citation>
    <scope>NUCLEOTIDE SEQUENCE</scope>
    <source>
        <strain evidence="2">CW153</strain>
    </source>
</reference>
<gene>
    <name evidence="2" type="ORF">O0S09_00685</name>
</gene>
<sequence length="289" mass="30210">MHNKCVCVLVVIAAVLIFLPAVSAAYDVNSPGYIDVSSSPSGALVYIDGTYEGSTPLTISVDGDISHSVEVTYVGYEGYLTYVFSGPGEISYVYADLIPVPAPSAAYLSISSNPSGALAYVDGSYEGSTPLTVSVAPGSHSVRLEYVGYYSWLDTAYAYDSRTTSVYGSLNLVPNPPAPTNVPTYVPNPVSGSGDLYITSNPSLAEVYVDNAYKGFTPITVTADGGYHTVRIESSGYSGWSDSVFVTADQTATVYAALTPNPSPTKSPVPLTCLLGLAGAALLAVRRII</sequence>
<evidence type="ECO:0000313" key="2">
    <source>
        <dbReference type="EMBL" id="MCZ0861771.1"/>
    </source>
</evidence>
<feature type="domain" description="PEGA" evidence="1">
    <location>
        <begin position="108"/>
        <end position="171"/>
    </location>
</feature>
<dbReference type="PANTHER" id="PTHR36194">
    <property type="entry name" value="S-LAYER-LIKE PROTEIN"/>
    <property type="match status" value="1"/>
</dbReference>
<accession>A0ABT4IJ47</accession>
<proteinExistence type="predicted"/>
<comment type="caution">
    <text evidence="2">The sequence shown here is derived from an EMBL/GenBank/DDBJ whole genome shotgun (WGS) entry which is preliminary data.</text>
</comment>
<dbReference type="RefSeq" id="WP_268921954.1">
    <property type="nucleotide sequence ID" value="NZ_JAPTGC010000001.1"/>
</dbReference>
<organism evidence="2 3">
    <name type="scientific">Methanocorpusculum vombati</name>
    <dbReference type="NCBI Taxonomy" id="3002864"/>
    <lineage>
        <taxon>Archaea</taxon>
        <taxon>Methanobacteriati</taxon>
        <taxon>Methanobacteriota</taxon>
        <taxon>Stenosarchaea group</taxon>
        <taxon>Methanomicrobia</taxon>
        <taxon>Methanomicrobiales</taxon>
        <taxon>Methanocorpusculaceae</taxon>
        <taxon>Methanocorpusculum</taxon>
    </lineage>
</organism>
<keyword evidence="3" id="KW-1185">Reference proteome</keyword>
<evidence type="ECO:0000313" key="3">
    <source>
        <dbReference type="Proteomes" id="UP001141336"/>
    </source>
</evidence>
<evidence type="ECO:0000259" key="1">
    <source>
        <dbReference type="Pfam" id="PF08308"/>
    </source>
</evidence>